<accession>A0ABY7FH46</accession>
<proteinExistence type="predicted"/>
<sequence length="18" mass="2095">MNASLHINGPRFHSSRDR</sequence>
<dbReference type="Proteomes" id="UP001164746">
    <property type="component" value="Chromosome 11"/>
</dbReference>
<protein>
    <submittedName>
        <fullName evidence="1">Uncharacterized protein</fullName>
    </submittedName>
</protein>
<keyword evidence="2" id="KW-1185">Reference proteome</keyword>
<dbReference type="EMBL" id="CP111022">
    <property type="protein sequence ID" value="WAR18551.1"/>
    <property type="molecule type" value="Genomic_DNA"/>
</dbReference>
<evidence type="ECO:0000313" key="1">
    <source>
        <dbReference type="EMBL" id="WAR18551.1"/>
    </source>
</evidence>
<gene>
    <name evidence="1" type="ORF">MAR_000389</name>
</gene>
<reference evidence="1" key="1">
    <citation type="submission" date="2022-11" db="EMBL/GenBank/DDBJ databases">
        <title>Centuries of genome instability and evolution in soft-shell clam transmissible cancer (bioRxiv).</title>
        <authorList>
            <person name="Hart S.F.M."/>
            <person name="Yonemitsu M.A."/>
            <person name="Giersch R.M."/>
            <person name="Beal B.F."/>
            <person name="Arriagada G."/>
            <person name="Davis B.W."/>
            <person name="Ostrander E.A."/>
            <person name="Goff S.P."/>
            <person name="Metzger M.J."/>
        </authorList>
    </citation>
    <scope>NUCLEOTIDE SEQUENCE</scope>
    <source>
        <strain evidence="1">MELC-2E11</strain>
        <tissue evidence="1">Siphon/mantle</tissue>
    </source>
</reference>
<evidence type="ECO:0000313" key="2">
    <source>
        <dbReference type="Proteomes" id="UP001164746"/>
    </source>
</evidence>
<organism evidence="1 2">
    <name type="scientific">Mya arenaria</name>
    <name type="common">Soft-shell clam</name>
    <dbReference type="NCBI Taxonomy" id="6604"/>
    <lineage>
        <taxon>Eukaryota</taxon>
        <taxon>Metazoa</taxon>
        <taxon>Spiralia</taxon>
        <taxon>Lophotrochozoa</taxon>
        <taxon>Mollusca</taxon>
        <taxon>Bivalvia</taxon>
        <taxon>Autobranchia</taxon>
        <taxon>Heteroconchia</taxon>
        <taxon>Euheterodonta</taxon>
        <taxon>Imparidentia</taxon>
        <taxon>Neoheterodontei</taxon>
        <taxon>Myida</taxon>
        <taxon>Myoidea</taxon>
        <taxon>Myidae</taxon>
        <taxon>Mya</taxon>
    </lineage>
</organism>
<name>A0ABY7FH46_MYAAR</name>